<protein>
    <recommendedName>
        <fullName evidence="3">aspartate carbamoyltransferase</fullName>
        <ecNumber evidence="3">2.1.3.2</ecNumber>
    </recommendedName>
</protein>
<accession>A0A6C0F8H6</accession>
<sequence>MLSIKNVTKGYLETLFKKVNNIISYKHYHLKERKILVNAFFEPSTRTSLSFESAMYRLGGDVITFNKDFSSLKKGESFEDTIKTLSSYGHVMAIRHPEKGAIEKAAEISDIPVINAGDGNGQHPTQALLDMYTIYRKFPELKKLKILFVGDIKNSRTVHSLVDLFSFYTTNNLFFLPYNDSSPEHDFLYELGNRHGQVPSNMIIEKDELDISQYDVVYMTRMQKERRKNPISPDFILTPELADKMKEKAIIMHPLPRNEELPSSVDTNHRAVYFEQMKYGLYIRMALLEDLTN</sequence>
<dbReference type="PRINTS" id="PR00101">
    <property type="entry name" value="ATCASE"/>
</dbReference>
<evidence type="ECO:0000256" key="1">
    <source>
        <dbReference type="ARBA" id="ARBA00004852"/>
    </source>
</evidence>
<evidence type="ECO:0000256" key="6">
    <source>
        <dbReference type="ARBA" id="ARBA00043884"/>
    </source>
</evidence>
<dbReference type="InterPro" id="IPR006131">
    <property type="entry name" value="Asp_carbamoyltransf_Asp/Orn-bd"/>
</dbReference>
<organism evidence="10">
    <name type="scientific">viral metagenome</name>
    <dbReference type="NCBI Taxonomy" id="1070528"/>
    <lineage>
        <taxon>unclassified sequences</taxon>
        <taxon>metagenomes</taxon>
        <taxon>organismal metagenomes</taxon>
    </lineage>
</organism>
<keyword evidence="4" id="KW-0808">Transferase</keyword>
<dbReference type="PANTHER" id="PTHR45753">
    <property type="entry name" value="ORNITHINE CARBAMOYLTRANSFERASE, MITOCHONDRIAL"/>
    <property type="match status" value="1"/>
</dbReference>
<dbReference type="EMBL" id="MN738826">
    <property type="protein sequence ID" value="QHT38137.1"/>
    <property type="molecule type" value="Genomic_DNA"/>
</dbReference>
<dbReference type="EC" id="2.1.3.2" evidence="3"/>
<dbReference type="GO" id="GO:0006207">
    <property type="term" value="P:'de novo' pyrimidine nucleobase biosynthetic process"/>
    <property type="evidence" value="ECO:0007669"/>
    <property type="project" value="InterPro"/>
</dbReference>
<dbReference type="GO" id="GO:0006520">
    <property type="term" value="P:amino acid metabolic process"/>
    <property type="evidence" value="ECO:0007669"/>
    <property type="project" value="InterPro"/>
</dbReference>
<dbReference type="UniPathway" id="UPA00070">
    <property type="reaction ID" value="UER00116"/>
</dbReference>
<evidence type="ECO:0000256" key="2">
    <source>
        <dbReference type="ARBA" id="ARBA00008896"/>
    </source>
</evidence>
<dbReference type="AlphaFoldDB" id="A0A6C0F8H6"/>
<dbReference type="SUPFAM" id="SSF53671">
    <property type="entry name" value="Aspartate/ornithine carbamoyltransferase"/>
    <property type="match status" value="1"/>
</dbReference>
<dbReference type="InterPro" id="IPR006132">
    <property type="entry name" value="Asp/Orn_carbamoyltranf_P-bd"/>
</dbReference>
<dbReference type="PANTHER" id="PTHR45753:SF6">
    <property type="entry name" value="ASPARTATE CARBAMOYLTRANSFERASE"/>
    <property type="match status" value="1"/>
</dbReference>
<dbReference type="GO" id="GO:0016597">
    <property type="term" value="F:amino acid binding"/>
    <property type="evidence" value="ECO:0007669"/>
    <property type="project" value="InterPro"/>
</dbReference>
<dbReference type="PRINTS" id="PR00100">
    <property type="entry name" value="AOTCASE"/>
</dbReference>
<evidence type="ECO:0000256" key="3">
    <source>
        <dbReference type="ARBA" id="ARBA00013008"/>
    </source>
</evidence>
<evidence type="ECO:0000256" key="4">
    <source>
        <dbReference type="ARBA" id="ARBA00022679"/>
    </source>
</evidence>
<comment type="pathway">
    <text evidence="1">Pyrimidine metabolism; UMP biosynthesis via de novo pathway; (S)-dihydroorotate from bicarbonate: step 2/3.</text>
</comment>
<dbReference type="InterPro" id="IPR006130">
    <property type="entry name" value="Asp/Orn_carbamoylTrfase"/>
</dbReference>
<comment type="catalytic activity">
    <reaction evidence="7">
        <text>carbamoyl phosphate + L-aspartate = N-carbamoyl-L-aspartate + phosphate + H(+)</text>
        <dbReference type="Rhea" id="RHEA:20013"/>
        <dbReference type="ChEBI" id="CHEBI:15378"/>
        <dbReference type="ChEBI" id="CHEBI:29991"/>
        <dbReference type="ChEBI" id="CHEBI:32814"/>
        <dbReference type="ChEBI" id="CHEBI:43474"/>
        <dbReference type="ChEBI" id="CHEBI:58228"/>
        <dbReference type="EC" id="2.1.3.2"/>
    </reaction>
</comment>
<reference evidence="10" key="1">
    <citation type="journal article" date="2020" name="Nature">
        <title>Giant virus diversity and host interactions through global metagenomics.</title>
        <authorList>
            <person name="Schulz F."/>
            <person name="Roux S."/>
            <person name="Paez-Espino D."/>
            <person name="Jungbluth S."/>
            <person name="Walsh D.A."/>
            <person name="Denef V.J."/>
            <person name="McMahon K.D."/>
            <person name="Konstantinidis K.T."/>
            <person name="Eloe-Fadrosh E.A."/>
            <person name="Kyrpides N.C."/>
            <person name="Woyke T."/>
        </authorList>
    </citation>
    <scope>NUCLEOTIDE SEQUENCE</scope>
    <source>
        <strain evidence="10">GVMAG-S-ERX556049-19</strain>
    </source>
</reference>
<evidence type="ECO:0000259" key="9">
    <source>
        <dbReference type="Pfam" id="PF02729"/>
    </source>
</evidence>
<proteinExistence type="inferred from homology"/>
<dbReference type="InterPro" id="IPR002082">
    <property type="entry name" value="Asp_carbamoyltransf"/>
</dbReference>
<comment type="similarity">
    <text evidence="2">Belongs to the aspartate/ornithine carbamoyltransferase superfamily. ATCase family.</text>
</comment>
<name>A0A6C0F8H6_9ZZZZ</name>
<evidence type="ECO:0000259" key="8">
    <source>
        <dbReference type="Pfam" id="PF00185"/>
    </source>
</evidence>
<feature type="domain" description="Aspartate/ornithine carbamoyltransferase carbamoyl-P binding" evidence="9">
    <location>
        <begin position="2"/>
        <end position="135"/>
    </location>
</feature>
<dbReference type="PROSITE" id="PS00097">
    <property type="entry name" value="CARBAMOYLTRANSFERASE"/>
    <property type="match status" value="1"/>
</dbReference>
<feature type="domain" description="Aspartate/ornithine carbamoyltransferase Asp/Orn-binding" evidence="8">
    <location>
        <begin position="143"/>
        <end position="289"/>
    </location>
</feature>
<comment type="function">
    <text evidence="6">Catalyzes the condensation of carbamoyl phosphate and aspartate to form carbamoyl aspartate and inorganic phosphate, the committed step in the de novo pyrimidine nucleotide biosynthesis pathway.</text>
</comment>
<dbReference type="Pfam" id="PF02729">
    <property type="entry name" value="OTCace_N"/>
    <property type="match status" value="1"/>
</dbReference>
<evidence type="ECO:0000256" key="5">
    <source>
        <dbReference type="ARBA" id="ARBA00022975"/>
    </source>
</evidence>
<dbReference type="NCBIfam" id="TIGR00670">
    <property type="entry name" value="asp_carb_tr"/>
    <property type="match status" value="1"/>
</dbReference>
<dbReference type="GO" id="GO:0044205">
    <property type="term" value="P:'de novo' UMP biosynthetic process"/>
    <property type="evidence" value="ECO:0007669"/>
    <property type="project" value="UniProtKB-UniPathway"/>
</dbReference>
<dbReference type="Pfam" id="PF00185">
    <property type="entry name" value="OTCace"/>
    <property type="match status" value="1"/>
</dbReference>
<dbReference type="GO" id="GO:0004070">
    <property type="term" value="F:aspartate carbamoyltransferase activity"/>
    <property type="evidence" value="ECO:0007669"/>
    <property type="project" value="UniProtKB-EC"/>
</dbReference>
<dbReference type="NCBIfam" id="NF002032">
    <property type="entry name" value="PRK00856.1"/>
    <property type="match status" value="1"/>
</dbReference>
<evidence type="ECO:0000313" key="10">
    <source>
        <dbReference type="EMBL" id="QHT38137.1"/>
    </source>
</evidence>
<evidence type="ECO:0000256" key="7">
    <source>
        <dbReference type="ARBA" id="ARBA00048859"/>
    </source>
</evidence>
<keyword evidence="5" id="KW-0665">Pyrimidine biosynthesis</keyword>
<dbReference type="InterPro" id="IPR036901">
    <property type="entry name" value="Asp/Orn_carbamoylTrfase_sf"/>
</dbReference>
<dbReference type="Gene3D" id="3.40.50.1370">
    <property type="entry name" value="Aspartate/ornithine carbamoyltransferase"/>
    <property type="match status" value="2"/>
</dbReference>